<dbReference type="PANTHER" id="PTHR47094">
    <property type="entry name" value="ELFLESS, ISOFORM B"/>
    <property type="match status" value="1"/>
</dbReference>
<sequence length="231" mass="25759">MDDYQAFWASAINCIMSSQDQVRKYTRTRSKRRMLDVDLNAVPPCESRDQEGPSNHTRSQDRQVTQGGVTMPPSIDVDALEDDVIISSPRAFAEAKNNSRRVREHTVVVDLDSEKERTECDGASSCTTTTTAARAYIQLSGLLQHISRGDIDKVRSHLLQGLYQSCHSCTDQMPHLPQKNYCQRHLPNLSSSHQNPLSASSLVIGFILSQALSFVRKSVGSKDGKIDYCDN</sequence>
<dbReference type="InterPro" id="IPR049627">
    <property type="entry name" value="SLX8"/>
</dbReference>
<evidence type="ECO:0000313" key="2">
    <source>
        <dbReference type="EMBL" id="GFP93486.1"/>
    </source>
</evidence>
<dbReference type="AlphaFoldDB" id="A0A830C331"/>
<reference evidence="2" key="1">
    <citation type="submission" date="2020-07" db="EMBL/GenBank/DDBJ databases">
        <title>Ethylene signaling mediates host invasion by parasitic plants.</title>
        <authorList>
            <person name="Yoshida S."/>
        </authorList>
    </citation>
    <scope>NUCLEOTIDE SEQUENCE</scope>
    <source>
        <strain evidence="2">Okayama</strain>
    </source>
</reference>
<organism evidence="2 3">
    <name type="scientific">Phtheirospermum japonicum</name>
    <dbReference type="NCBI Taxonomy" id="374723"/>
    <lineage>
        <taxon>Eukaryota</taxon>
        <taxon>Viridiplantae</taxon>
        <taxon>Streptophyta</taxon>
        <taxon>Embryophyta</taxon>
        <taxon>Tracheophyta</taxon>
        <taxon>Spermatophyta</taxon>
        <taxon>Magnoliopsida</taxon>
        <taxon>eudicotyledons</taxon>
        <taxon>Gunneridae</taxon>
        <taxon>Pentapetalae</taxon>
        <taxon>asterids</taxon>
        <taxon>lamiids</taxon>
        <taxon>Lamiales</taxon>
        <taxon>Orobanchaceae</taxon>
        <taxon>Orobanchaceae incertae sedis</taxon>
        <taxon>Phtheirospermum</taxon>
    </lineage>
</organism>
<evidence type="ECO:0000256" key="1">
    <source>
        <dbReference type="SAM" id="MobiDB-lite"/>
    </source>
</evidence>
<gene>
    <name evidence="2" type="ORF">PHJA_001493000</name>
</gene>
<dbReference type="EMBL" id="BMAC01000317">
    <property type="protein sequence ID" value="GFP93486.1"/>
    <property type="molecule type" value="Genomic_DNA"/>
</dbReference>
<dbReference type="GO" id="GO:0033768">
    <property type="term" value="C:SUMO-targeted ubiquitin ligase complex"/>
    <property type="evidence" value="ECO:0007669"/>
    <property type="project" value="TreeGrafter"/>
</dbReference>
<protein>
    <submittedName>
        <fullName evidence="2">Uncharacterized protein</fullName>
    </submittedName>
</protein>
<name>A0A830C331_9LAMI</name>
<evidence type="ECO:0000313" key="3">
    <source>
        <dbReference type="Proteomes" id="UP000653305"/>
    </source>
</evidence>
<proteinExistence type="predicted"/>
<feature type="compositionally biased region" description="Polar residues" evidence="1">
    <location>
        <begin position="52"/>
        <end position="68"/>
    </location>
</feature>
<dbReference type="Proteomes" id="UP000653305">
    <property type="component" value="Unassembled WGS sequence"/>
</dbReference>
<accession>A0A830C331</accession>
<feature type="region of interest" description="Disordered" evidence="1">
    <location>
        <begin position="35"/>
        <end position="75"/>
    </location>
</feature>
<dbReference type="GO" id="GO:0061630">
    <property type="term" value="F:ubiquitin protein ligase activity"/>
    <property type="evidence" value="ECO:0007669"/>
    <property type="project" value="InterPro"/>
</dbReference>
<dbReference type="GO" id="GO:0140082">
    <property type="term" value="F:SUMO-ubiquitin ligase activity"/>
    <property type="evidence" value="ECO:0007669"/>
    <property type="project" value="TreeGrafter"/>
</dbReference>
<dbReference type="OrthoDB" id="6105938at2759"/>
<keyword evidence="3" id="KW-1185">Reference proteome</keyword>
<dbReference type="PANTHER" id="PTHR47094:SF1">
    <property type="entry name" value="RING-TYPE E3 UBIQUITIN TRANSFERASE"/>
    <property type="match status" value="1"/>
</dbReference>
<dbReference type="GO" id="GO:0006511">
    <property type="term" value="P:ubiquitin-dependent protein catabolic process"/>
    <property type="evidence" value="ECO:0007669"/>
    <property type="project" value="TreeGrafter"/>
</dbReference>
<dbReference type="GO" id="GO:0032183">
    <property type="term" value="F:SUMO binding"/>
    <property type="evidence" value="ECO:0007669"/>
    <property type="project" value="TreeGrafter"/>
</dbReference>
<comment type="caution">
    <text evidence="2">The sequence shown here is derived from an EMBL/GenBank/DDBJ whole genome shotgun (WGS) entry which is preliminary data.</text>
</comment>